<evidence type="ECO:0000259" key="4">
    <source>
        <dbReference type="Pfam" id="PF18708"/>
    </source>
</evidence>
<feature type="domain" description="MapZ extracellular" evidence="3">
    <location>
        <begin position="191"/>
        <end position="314"/>
    </location>
</feature>
<name>A0A942X7X7_STRMT</name>
<evidence type="ECO:0000313" key="5">
    <source>
        <dbReference type="EMBL" id="MBS4947472.1"/>
    </source>
</evidence>
<comment type="similarity">
    <text evidence="1">Belongs to the MapZ family.</text>
</comment>
<evidence type="ECO:0000256" key="1">
    <source>
        <dbReference type="HAMAP-Rule" id="MF_01941"/>
    </source>
</evidence>
<keyword evidence="1" id="KW-0812">Transmembrane</keyword>
<dbReference type="InterPro" id="IPR040532">
    <property type="entry name" value="MapZ_C2"/>
</dbReference>
<gene>
    <name evidence="1" type="primary">mapZ</name>
    <name evidence="5" type="ORF">KHZ51_01980</name>
</gene>
<dbReference type="HAMAP" id="MF_01941">
    <property type="entry name" value="MapZ"/>
    <property type="match status" value="1"/>
</dbReference>
<comment type="subunit">
    <text evidence="1">Interacts with FtsZ.</text>
</comment>
<organism evidence="5 6">
    <name type="scientific">Streptococcus mitis</name>
    <dbReference type="NCBI Taxonomy" id="28037"/>
    <lineage>
        <taxon>Bacteria</taxon>
        <taxon>Bacillati</taxon>
        <taxon>Bacillota</taxon>
        <taxon>Bacilli</taxon>
        <taxon>Lactobacillales</taxon>
        <taxon>Streptococcaceae</taxon>
        <taxon>Streptococcus</taxon>
        <taxon>Streptococcus mitis group</taxon>
    </lineage>
</organism>
<feature type="transmembrane region" description="Helical" evidence="1">
    <location>
        <begin position="159"/>
        <end position="180"/>
    </location>
</feature>
<dbReference type="AlphaFoldDB" id="A0A942X7X7"/>
<dbReference type="GO" id="GO:0005886">
    <property type="term" value="C:plasma membrane"/>
    <property type="evidence" value="ECO:0007669"/>
    <property type="project" value="UniProtKB-SubCell"/>
</dbReference>
<feature type="domain" description="MapZ extracellular C-terminal" evidence="4">
    <location>
        <begin position="377"/>
        <end position="455"/>
    </location>
</feature>
<accession>A0A942X7X7</accession>
<evidence type="ECO:0000313" key="6">
    <source>
        <dbReference type="Proteomes" id="UP000759590"/>
    </source>
</evidence>
<protein>
    <recommendedName>
        <fullName evidence="1">Mid-cell-anchored protein Z</fullName>
    </recommendedName>
</protein>
<comment type="caution">
    <text evidence="5">The sequence shown here is derived from an EMBL/GenBank/DDBJ whole genome shotgun (WGS) entry which is preliminary data.</text>
</comment>
<dbReference type="EMBL" id="JAGZLW010000004">
    <property type="protein sequence ID" value="MBS4947472.1"/>
    <property type="molecule type" value="Genomic_DNA"/>
</dbReference>
<evidence type="ECO:0000256" key="2">
    <source>
        <dbReference type="SAM" id="MobiDB-lite"/>
    </source>
</evidence>
<dbReference type="InterPro" id="IPR030858">
    <property type="entry name" value="MapZ"/>
</dbReference>
<sequence>MSKKRRNRHKKEVQEPRFDFDEAKELTVGQAIRKNEEVEAGVLPEDSILDKYVKQHKDEIEADKFATRQYKKEELVEKEESVTSTLDDLLQEIREETEVESSVPEDDLNQFDDLEFIRDSEVHPVEEFETEEVQLFEGEEVPILSRVTDSEDGESKKKWLIYGILAALVILILGTAYYVYRQVNRSTQEIQTSQSTSSEQNIQPILEDFNSQYDAFYTDSNKTALKNSQFDKLSQLKTLLDKLEGSREYALAKSKYDSLATQIKAIQDVNAQFEKPAIVDGVLDTNAKAKSDAKFTDIKTGNTEIDKVLDKAISLGKSQQTSTSSSSSSQTSSSSQASSNATSETKPSSSNETRSSRSEVNMGLSSAGVAVQRSASRVAYNQSAIDDSNNSAWDFADGVLEQILETSRSRGYITGNQYILERVNIVNGNGYYNLYKPDGTYLFTLNCKTGYFVGNGSGHADALDF</sequence>
<dbReference type="Pfam" id="PF18041">
    <property type="entry name" value="MapZ_EC1"/>
    <property type="match status" value="1"/>
</dbReference>
<feature type="compositionally biased region" description="Low complexity" evidence="2">
    <location>
        <begin position="318"/>
        <end position="353"/>
    </location>
</feature>
<comment type="subcellular location">
    <subcellularLocation>
        <location evidence="1">Cell membrane</location>
        <topology evidence="1">Single-pass membrane protein</topology>
    </subcellularLocation>
    <text evidence="1">In newborn cells, forms a ring positioned at mid-cell. Soon after cell division starts and the cells begin elongating, the ring splits into two rings that, as elongation proceeds, move along and mark the future division sites.</text>
</comment>
<keyword evidence="1" id="KW-1133">Transmembrane helix</keyword>
<reference evidence="5" key="1">
    <citation type="submission" date="2021-02" db="EMBL/GenBank/DDBJ databases">
        <title>Infant gut strain persistence is associated with maternal origin, phylogeny, and functional potential including surface adhesion and iron acquisition.</title>
        <authorList>
            <person name="Lou Y.C."/>
        </authorList>
    </citation>
    <scope>NUCLEOTIDE SEQUENCE</scope>
    <source>
        <strain evidence="5">L3_114_025G1_dasL3_114_025G1_concoct_29</strain>
    </source>
</reference>
<proteinExistence type="inferred from homology"/>
<dbReference type="InterPro" id="IPR041295">
    <property type="entry name" value="MapZ_EC1"/>
</dbReference>
<comment type="function">
    <text evidence="1">Early cell division protein that marks the future cell division site and supports proper FtsZ ring positioning.</text>
</comment>
<keyword evidence="1" id="KW-1003">Cell membrane</keyword>
<dbReference type="Pfam" id="PF18708">
    <property type="entry name" value="MapZ_C2"/>
    <property type="match status" value="1"/>
</dbReference>
<evidence type="ECO:0000259" key="3">
    <source>
        <dbReference type="Pfam" id="PF18041"/>
    </source>
</evidence>
<feature type="region of interest" description="Disordered" evidence="2">
    <location>
        <begin position="317"/>
        <end position="363"/>
    </location>
</feature>
<keyword evidence="1" id="KW-0132">Cell division</keyword>
<dbReference type="Proteomes" id="UP000759590">
    <property type="component" value="Unassembled WGS sequence"/>
</dbReference>
<dbReference type="GO" id="GO:0051301">
    <property type="term" value="P:cell division"/>
    <property type="evidence" value="ECO:0007669"/>
    <property type="project" value="UniProtKB-UniRule"/>
</dbReference>
<keyword evidence="1" id="KW-0472">Membrane</keyword>
<keyword evidence="1" id="KW-0131">Cell cycle</keyword>